<dbReference type="InterPro" id="IPR011006">
    <property type="entry name" value="CheY-like_superfamily"/>
</dbReference>
<dbReference type="SUPFAM" id="SSF52172">
    <property type="entry name" value="CheY-like"/>
    <property type="match status" value="1"/>
</dbReference>
<dbReference type="Proteomes" id="UP000198964">
    <property type="component" value="Unassembled WGS sequence"/>
</dbReference>
<dbReference type="PANTHER" id="PTHR37299:SF1">
    <property type="entry name" value="STAGE 0 SPORULATION PROTEIN A HOMOLOG"/>
    <property type="match status" value="1"/>
</dbReference>
<feature type="domain" description="HTH LytTR-type" evidence="3">
    <location>
        <begin position="155"/>
        <end position="248"/>
    </location>
</feature>
<dbReference type="RefSeq" id="WP_093918577.1">
    <property type="nucleotide sequence ID" value="NZ_FONW01000001.1"/>
</dbReference>
<dbReference type="AlphaFoldDB" id="A0A1I2CYX4"/>
<dbReference type="Pfam" id="PF00072">
    <property type="entry name" value="Response_reg"/>
    <property type="match status" value="1"/>
</dbReference>
<evidence type="ECO:0000259" key="2">
    <source>
        <dbReference type="PROSITE" id="PS50110"/>
    </source>
</evidence>
<dbReference type="GO" id="GO:0003677">
    <property type="term" value="F:DNA binding"/>
    <property type="evidence" value="ECO:0007669"/>
    <property type="project" value="InterPro"/>
</dbReference>
<gene>
    <name evidence="4" type="ORF">SAMN05216283_101879</name>
</gene>
<dbReference type="Gene3D" id="2.40.50.1020">
    <property type="entry name" value="LytTr DNA-binding domain"/>
    <property type="match status" value="1"/>
</dbReference>
<evidence type="ECO:0000256" key="1">
    <source>
        <dbReference type="PROSITE-ProRule" id="PRU00169"/>
    </source>
</evidence>
<dbReference type="PROSITE" id="PS50110">
    <property type="entry name" value="RESPONSE_REGULATORY"/>
    <property type="match status" value="1"/>
</dbReference>
<dbReference type="EMBL" id="FONW01000001">
    <property type="protein sequence ID" value="SFE73527.1"/>
    <property type="molecule type" value="Genomic_DNA"/>
</dbReference>
<sequence length="251" mass="28858">MYRAAIIDDDQLARRVLFRILDQHFPNIEIVGEASSVESGIDLITKESPDLVFLDIEMPDGTGFDLIERLPEVNFKLVFTTSYSDYAITAFKYSAFDYILKPVLVENVKATIQRIGEIPVLNEKHRIEVLKNSLEKKDESSHVTIALPEMNGFAIIKVSNIIRCEGERNYTRVFYLNGTSVLISRTLLEFDQLLVPHGFCRIHRSHLVNLKYVDRYLKTDGGLVELSDKSQLRVSPKYKEELLDKLLHNRL</sequence>
<dbReference type="PANTHER" id="PTHR37299">
    <property type="entry name" value="TRANSCRIPTIONAL REGULATOR-RELATED"/>
    <property type="match status" value="1"/>
</dbReference>
<dbReference type="SMART" id="SM00448">
    <property type="entry name" value="REC"/>
    <property type="match status" value="1"/>
</dbReference>
<evidence type="ECO:0000259" key="3">
    <source>
        <dbReference type="PROSITE" id="PS50930"/>
    </source>
</evidence>
<dbReference type="InterPro" id="IPR001789">
    <property type="entry name" value="Sig_transdc_resp-reg_receiver"/>
</dbReference>
<feature type="domain" description="Response regulatory" evidence="2">
    <location>
        <begin position="3"/>
        <end position="116"/>
    </location>
</feature>
<dbReference type="PROSITE" id="PS50930">
    <property type="entry name" value="HTH_LYTTR"/>
    <property type="match status" value="1"/>
</dbReference>
<feature type="modified residue" description="4-aspartylphosphate" evidence="1">
    <location>
        <position position="55"/>
    </location>
</feature>
<dbReference type="SMART" id="SM00850">
    <property type="entry name" value="LytTR"/>
    <property type="match status" value="1"/>
</dbReference>
<evidence type="ECO:0000313" key="5">
    <source>
        <dbReference type="Proteomes" id="UP000198964"/>
    </source>
</evidence>
<dbReference type="InterPro" id="IPR046947">
    <property type="entry name" value="LytR-like"/>
</dbReference>
<protein>
    <submittedName>
        <fullName evidence="4">Two component transcriptional regulator, LytTR family</fullName>
    </submittedName>
</protein>
<reference evidence="4 5" key="1">
    <citation type="submission" date="2016-10" db="EMBL/GenBank/DDBJ databases">
        <authorList>
            <person name="de Groot N.N."/>
        </authorList>
    </citation>
    <scope>NUCLEOTIDE SEQUENCE [LARGE SCALE GENOMIC DNA]</scope>
    <source>
        <strain evidence="4 5">CGMCC 1.9156</strain>
    </source>
</reference>
<dbReference type="STRING" id="655355.SAMN05216283_101879"/>
<dbReference type="GO" id="GO:0000156">
    <property type="term" value="F:phosphorelay response regulator activity"/>
    <property type="evidence" value="ECO:0007669"/>
    <property type="project" value="InterPro"/>
</dbReference>
<evidence type="ECO:0000313" key="4">
    <source>
        <dbReference type="EMBL" id="SFE73527.1"/>
    </source>
</evidence>
<accession>A0A1I2CYX4</accession>
<dbReference type="InterPro" id="IPR007492">
    <property type="entry name" value="LytTR_DNA-bd_dom"/>
</dbReference>
<keyword evidence="1" id="KW-0597">Phosphoprotein</keyword>
<keyword evidence="5" id="KW-1185">Reference proteome</keyword>
<organism evidence="4 5">
    <name type="scientific">Sunxiuqinia elliptica</name>
    <dbReference type="NCBI Taxonomy" id="655355"/>
    <lineage>
        <taxon>Bacteria</taxon>
        <taxon>Pseudomonadati</taxon>
        <taxon>Bacteroidota</taxon>
        <taxon>Bacteroidia</taxon>
        <taxon>Marinilabiliales</taxon>
        <taxon>Prolixibacteraceae</taxon>
        <taxon>Sunxiuqinia</taxon>
    </lineage>
</organism>
<dbReference type="Pfam" id="PF04397">
    <property type="entry name" value="LytTR"/>
    <property type="match status" value="1"/>
</dbReference>
<dbReference type="Gene3D" id="3.40.50.2300">
    <property type="match status" value="1"/>
</dbReference>
<name>A0A1I2CYX4_9BACT</name>
<proteinExistence type="predicted"/>